<dbReference type="Proteomes" id="UP000055045">
    <property type="component" value="Unassembled WGS sequence"/>
</dbReference>
<comment type="caution">
    <text evidence="1">The sequence shown here is derived from an EMBL/GenBank/DDBJ whole genome shotgun (WGS) entry which is preliminary data.</text>
</comment>
<sequence>MIRPMLNKTLPSESQNSASPYHFTAKILKDDKPKPDPAGILHIASEWGLANGENLIMVGDSIDDMTAGHMAGAATVLLLNERNVHLKEHPHTDLCIKRLDDLVGILEEGFLGTRGSDEHGA</sequence>
<dbReference type="Pfam" id="PF00702">
    <property type="entry name" value="Hydrolase"/>
    <property type="match status" value="1"/>
</dbReference>
<dbReference type="STRING" id="48697.A0A101MLA5"/>
<organism evidence="1 2">
    <name type="scientific">Penicillium freii</name>
    <dbReference type="NCBI Taxonomy" id="48697"/>
    <lineage>
        <taxon>Eukaryota</taxon>
        <taxon>Fungi</taxon>
        <taxon>Dikarya</taxon>
        <taxon>Ascomycota</taxon>
        <taxon>Pezizomycotina</taxon>
        <taxon>Eurotiomycetes</taxon>
        <taxon>Eurotiomycetidae</taxon>
        <taxon>Eurotiales</taxon>
        <taxon>Aspergillaceae</taxon>
        <taxon>Penicillium</taxon>
    </lineage>
</organism>
<protein>
    <submittedName>
        <fullName evidence="1">Uncharacterized protein</fullName>
    </submittedName>
</protein>
<reference evidence="1 2" key="1">
    <citation type="submission" date="2015-10" db="EMBL/GenBank/DDBJ databases">
        <title>Genome sequencing of Penicillium freii.</title>
        <authorList>
            <person name="Nguyen H.D."/>
            <person name="Visagie C.M."/>
            <person name="Seifert K.A."/>
        </authorList>
    </citation>
    <scope>NUCLEOTIDE SEQUENCE [LARGE SCALE GENOMIC DNA]</scope>
    <source>
        <strain evidence="1 2">DAOM 242723</strain>
    </source>
</reference>
<dbReference type="EMBL" id="LLXE01000094">
    <property type="protein sequence ID" value="KUM62654.1"/>
    <property type="molecule type" value="Genomic_DNA"/>
</dbReference>
<name>A0A101MLA5_PENFR</name>
<dbReference type="InterPro" id="IPR023214">
    <property type="entry name" value="HAD_sf"/>
</dbReference>
<dbReference type="Gene3D" id="3.40.50.1000">
    <property type="entry name" value="HAD superfamily/HAD-like"/>
    <property type="match status" value="1"/>
</dbReference>
<dbReference type="PANTHER" id="PTHR43885">
    <property type="entry name" value="HALOACID DEHALOGENASE-LIKE HYDROLASE"/>
    <property type="match status" value="1"/>
</dbReference>
<accession>A0A101MLA5</accession>
<keyword evidence="2" id="KW-1185">Reference proteome</keyword>
<dbReference type="SUPFAM" id="SSF56784">
    <property type="entry name" value="HAD-like"/>
    <property type="match status" value="1"/>
</dbReference>
<evidence type="ECO:0000313" key="1">
    <source>
        <dbReference type="EMBL" id="KUM62654.1"/>
    </source>
</evidence>
<gene>
    <name evidence="1" type="ORF">ACN42_g4425</name>
</gene>
<evidence type="ECO:0000313" key="2">
    <source>
        <dbReference type="Proteomes" id="UP000055045"/>
    </source>
</evidence>
<dbReference type="InterPro" id="IPR036412">
    <property type="entry name" value="HAD-like_sf"/>
</dbReference>
<proteinExistence type="predicted"/>
<dbReference type="PANTHER" id="PTHR43885:SF1">
    <property type="entry name" value="SUPERFAMILY HYDROLASE, PUTATIVE (AFU_ORTHOLOGUE AFUA_4G13290)-RELATED"/>
    <property type="match status" value="1"/>
</dbReference>
<dbReference type="AlphaFoldDB" id="A0A101MLA5"/>